<protein>
    <submittedName>
        <fullName evidence="3">Uncharacterized protein</fullName>
    </submittedName>
</protein>
<dbReference type="Gene3D" id="3.40.50.300">
    <property type="entry name" value="P-loop containing nucleotide triphosphate hydrolases"/>
    <property type="match status" value="1"/>
</dbReference>
<accession>A0A511YRS4</accession>
<dbReference type="EMBL" id="BJYJ01000036">
    <property type="protein sequence ID" value="GEN77898.1"/>
    <property type="molecule type" value="Genomic_DNA"/>
</dbReference>
<dbReference type="GO" id="GO:0019284">
    <property type="term" value="P:L-methionine salvage from S-adenosylmethionine"/>
    <property type="evidence" value="ECO:0007669"/>
    <property type="project" value="TreeGrafter"/>
</dbReference>
<dbReference type="OrthoDB" id="5519916at2"/>
<dbReference type="InterPro" id="IPR003959">
    <property type="entry name" value="ATPase_AAA_core"/>
</dbReference>
<dbReference type="Proteomes" id="UP000321863">
    <property type="component" value="Unassembled WGS sequence"/>
</dbReference>
<dbReference type="InterPro" id="IPR027417">
    <property type="entry name" value="P-loop_NTPase"/>
</dbReference>
<feature type="domain" description="ATPase AAA-type core" evidence="1">
    <location>
        <begin position="321"/>
        <end position="456"/>
    </location>
</feature>
<evidence type="ECO:0000313" key="4">
    <source>
        <dbReference type="Proteomes" id="UP000321863"/>
    </source>
</evidence>
<dbReference type="GO" id="GO:0005829">
    <property type="term" value="C:cytosol"/>
    <property type="evidence" value="ECO:0007669"/>
    <property type="project" value="TreeGrafter"/>
</dbReference>
<dbReference type="PANTHER" id="PTHR46832:SF1">
    <property type="entry name" value="5'-METHYLTHIOADENOSINE_S-ADENOSYLHOMOCYSTEINE NUCLEOSIDASE"/>
    <property type="match status" value="1"/>
</dbReference>
<dbReference type="Gene3D" id="3.40.50.1580">
    <property type="entry name" value="Nucleoside phosphorylase domain"/>
    <property type="match status" value="1"/>
</dbReference>
<dbReference type="Pfam" id="PF00004">
    <property type="entry name" value="AAA"/>
    <property type="match status" value="1"/>
</dbReference>
<organism evidence="3 4">
    <name type="scientific">Chryseobacterium hagamense</name>
    <dbReference type="NCBI Taxonomy" id="395935"/>
    <lineage>
        <taxon>Bacteria</taxon>
        <taxon>Pseudomonadati</taxon>
        <taxon>Bacteroidota</taxon>
        <taxon>Flavobacteriia</taxon>
        <taxon>Flavobacteriales</taxon>
        <taxon>Weeksellaceae</taxon>
        <taxon>Chryseobacterium group</taxon>
        <taxon>Chryseobacterium</taxon>
    </lineage>
</organism>
<evidence type="ECO:0000259" key="2">
    <source>
        <dbReference type="Pfam" id="PF01048"/>
    </source>
</evidence>
<dbReference type="SUPFAM" id="SSF53167">
    <property type="entry name" value="Purine and uridine phosphorylases"/>
    <property type="match status" value="1"/>
</dbReference>
<evidence type="ECO:0000259" key="1">
    <source>
        <dbReference type="Pfam" id="PF00004"/>
    </source>
</evidence>
<keyword evidence="4" id="KW-1185">Reference proteome</keyword>
<comment type="caution">
    <text evidence="3">The sequence shown here is derived from an EMBL/GenBank/DDBJ whole genome shotgun (WGS) entry which is preliminary data.</text>
</comment>
<dbReference type="GO" id="GO:0009116">
    <property type="term" value="P:nucleoside metabolic process"/>
    <property type="evidence" value="ECO:0007669"/>
    <property type="project" value="InterPro"/>
</dbReference>
<dbReference type="InterPro" id="IPR035994">
    <property type="entry name" value="Nucleoside_phosphorylase_sf"/>
</dbReference>
<dbReference type="InterPro" id="IPR000845">
    <property type="entry name" value="Nucleoside_phosphorylase_d"/>
</dbReference>
<sequence length="542" mass="62175">MSQTEYLELDFDKIKHLIDDNIILLATATELETEFTHKTLQPLSKYSKVVKFYYDNFTYYLGVFGKYKVVHVQCSMGSLSPSSSIITISKALVLLKSKVVLMIGIAFGVDSDKQNIGDVLVAESIIPYDSKRVGTDTIIQRGKEIQSSQLLLNRFKNIRDWNYLLSENSHAEIIFTRVLSGEELIDNISHRDRLAAKYPDSKGGEMEGVGLYSICEATKTDCILVKGICDFADGKKGQNKKHNQILAISSALDLCKQIFISDSVFKEINIFPYEEKNVFEPKDVSNILFELYDDNEKDKFYLERDQDITFNSSLNQFGIWIHGPSGCGKSNLIARNLINNDKEFILIDLSLCIGEGIQSLFDEIFYGIADKVSTTVSKPISFNDCSKKILRLLEEHYTNRNIVIFIEEIPISSDEEQKEFAEKLFSLLISKNFKKDLSKVKFVLSCIDNPKKYITPNQKKIHQQFTFLELNYWDETEIKLLIGIIFRELNFDLHENITNQLVKRAKGSPRFIKKFLRSAISLNKFDQETLLKILGETEREFI</sequence>
<proteinExistence type="predicted"/>
<dbReference type="SUPFAM" id="SSF52540">
    <property type="entry name" value="P-loop containing nucleoside triphosphate hydrolases"/>
    <property type="match status" value="1"/>
</dbReference>
<dbReference type="AlphaFoldDB" id="A0A511YRS4"/>
<name>A0A511YRS4_9FLAO</name>
<dbReference type="GO" id="GO:0008782">
    <property type="term" value="F:adenosylhomocysteine nucleosidase activity"/>
    <property type="evidence" value="ECO:0007669"/>
    <property type="project" value="TreeGrafter"/>
</dbReference>
<dbReference type="Pfam" id="PF01048">
    <property type="entry name" value="PNP_UDP_1"/>
    <property type="match status" value="1"/>
</dbReference>
<reference evidence="3 4" key="1">
    <citation type="submission" date="2019-07" db="EMBL/GenBank/DDBJ databases">
        <title>Whole genome shotgun sequence of Chryseobacterium hagamense NBRC 105253.</title>
        <authorList>
            <person name="Hosoyama A."/>
            <person name="Uohara A."/>
            <person name="Ohji S."/>
            <person name="Ichikawa N."/>
        </authorList>
    </citation>
    <scope>NUCLEOTIDE SEQUENCE [LARGE SCALE GENOMIC DNA]</scope>
    <source>
        <strain evidence="3 4">NBRC 105253</strain>
    </source>
</reference>
<evidence type="ECO:0000313" key="3">
    <source>
        <dbReference type="EMBL" id="GEN77898.1"/>
    </source>
</evidence>
<feature type="domain" description="Nucleoside phosphorylase" evidence="2">
    <location>
        <begin position="39"/>
        <end position="245"/>
    </location>
</feature>
<gene>
    <name evidence="3" type="ORF">CHA01nite_36380</name>
</gene>
<dbReference type="GO" id="GO:0005524">
    <property type="term" value="F:ATP binding"/>
    <property type="evidence" value="ECO:0007669"/>
    <property type="project" value="InterPro"/>
</dbReference>
<dbReference type="RefSeq" id="WP_146944105.1">
    <property type="nucleotide sequence ID" value="NZ_BJYJ01000036.1"/>
</dbReference>
<dbReference type="GO" id="GO:0016887">
    <property type="term" value="F:ATP hydrolysis activity"/>
    <property type="evidence" value="ECO:0007669"/>
    <property type="project" value="InterPro"/>
</dbReference>
<dbReference type="GO" id="GO:0008930">
    <property type="term" value="F:methylthioadenosine nucleosidase activity"/>
    <property type="evidence" value="ECO:0007669"/>
    <property type="project" value="TreeGrafter"/>
</dbReference>
<dbReference type="PANTHER" id="PTHR46832">
    <property type="entry name" value="5'-METHYLTHIOADENOSINE/S-ADENOSYLHOMOCYSTEINE NUCLEOSIDASE"/>
    <property type="match status" value="1"/>
</dbReference>